<evidence type="ECO:0000313" key="1">
    <source>
        <dbReference type="EMBL" id="KAL3281029.1"/>
    </source>
</evidence>
<accession>A0ABD2NR16</accession>
<dbReference type="AlphaFoldDB" id="A0ABD2NR16"/>
<reference evidence="1 2" key="1">
    <citation type="journal article" date="2021" name="BMC Biol.">
        <title>Horizontally acquired antibacterial genes associated with adaptive radiation of ladybird beetles.</title>
        <authorList>
            <person name="Li H.S."/>
            <person name="Tang X.F."/>
            <person name="Huang Y.H."/>
            <person name="Xu Z.Y."/>
            <person name="Chen M.L."/>
            <person name="Du X.Y."/>
            <person name="Qiu B.Y."/>
            <person name="Chen P.T."/>
            <person name="Zhang W."/>
            <person name="Slipinski A."/>
            <person name="Escalona H.E."/>
            <person name="Waterhouse R.M."/>
            <person name="Zwick A."/>
            <person name="Pang H."/>
        </authorList>
    </citation>
    <scope>NUCLEOTIDE SEQUENCE [LARGE SCALE GENOMIC DNA]</scope>
    <source>
        <strain evidence="1">SYSU2018</strain>
    </source>
</reference>
<gene>
    <name evidence="1" type="ORF">HHI36_004253</name>
</gene>
<protein>
    <submittedName>
        <fullName evidence="1">Uncharacterized protein</fullName>
    </submittedName>
</protein>
<organism evidence="1 2">
    <name type="scientific">Cryptolaemus montrouzieri</name>
    <dbReference type="NCBI Taxonomy" id="559131"/>
    <lineage>
        <taxon>Eukaryota</taxon>
        <taxon>Metazoa</taxon>
        <taxon>Ecdysozoa</taxon>
        <taxon>Arthropoda</taxon>
        <taxon>Hexapoda</taxon>
        <taxon>Insecta</taxon>
        <taxon>Pterygota</taxon>
        <taxon>Neoptera</taxon>
        <taxon>Endopterygota</taxon>
        <taxon>Coleoptera</taxon>
        <taxon>Polyphaga</taxon>
        <taxon>Cucujiformia</taxon>
        <taxon>Coccinelloidea</taxon>
        <taxon>Coccinellidae</taxon>
        <taxon>Scymninae</taxon>
        <taxon>Scymnini</taxon>
        <taxon>Cryptolaemus</taxon>
    </lineage>
</organism>
<proteinExistence type="predicted"/>
<dbReference type="Proteomes" id="UP001516400">
    <property type="component" value="Unassembled WGS sequence"/>
</dbReference>
<dbReference type="EMBL" id="JABFTP020000144">
    <property type="protein sequence ID" value="KAL3281029.1"/>
    <property type="molecule type" value="Genomic_DNA"/>
</dbReference>
<keyword evidence="2" id="KW-1185">Reference proteome</keyword>
<comment type="caution">
    <text evidence="1">The sequence shown here is derived from an EMBL/GenBank/DDBJ whole genome shotgun (WGS) entry which is preliminary data.</text>
</comment>
<sequence>MLKVNNEYMTDPLKIINLFNKYFSGVGSAIIQTLEEENANREAPFGEIHDLSSLFLTVVALSEVKAGTAAGYDGIKKSDADCISTEVLPIISYPRLPKAYTAFNSNLKLIYEDGLTVII</sequence>
<name>A0ABD2NR16_9CUCU</name>
<evidence type="ECO:0000313" key="2">
    <source>
        <dbReference type="Proteomes" id="UP001516400"/>
    </source>
</evidence>